<organism evidence="2 3">
    <name type="scientific">Polyplax serrata</name>
    <name type="common">Common mouse louse</name>
    <dbReference type="NCBI Taxonomy" id="468196"/>
    <lineage>
        <taxon>Eukaryota</taxon>
        <taxon>Metazoa</taxon>
        <taxon>Ecdysozoa</taxon>
        <taxon>Arthropoda</taxon>
        <taxon>Hexapoda</taxon>
        <taxon>Insecta</taxon>
        <taxon>Pterygota</taxon>
        <taxon>Neoptera</taxon>
        <taxon>Paraneoptera</taxon>
        <taxon>Psocodea</taxon>
        <taxon>Troctomorpha</taxon>
        <taxon>Phthiraptera</taxon>
        <taxon>Anoplura</taxon>
        <taxon>Polyplacidae</taxon>
        <taxon>Polyplax</taxon>
    </lineage>
</organism>
<proteinExistence type="predicted"/>
<protein>
    <submittedName>
        <fullName evidence="2">Uncharacterized protein</fullName>
    </submittedName>
</protein>
<evidence type="ECO:0000313" key="2">
    <source>
        <dbReference type="EMBL" id="KAK6633340.1"/>
    </source>
</evidence>
<reference evidence="2 3" key="1">
    <citation type="submission" date="2023-09" db="EMBL/GenBank/DDBJ databases">
        <title>Genomes of two closely related lineages of the louse Polyplax serrata with different host specificities.</title>
        <authorList>
            <person name="Martinu J."/>
            <person name="Tarabai H."/>
            <person name="Stefka J."/>
            <person name="Hypsa V."/>
        </authorList>
    </citation>
    <scope>NUCLEOTIDE SEQUENCE [LARGE SCALE GENOMIC DNA]</scope>
    <source>
        <strain evidence="2">98ZLc_SE</strain>
    </source>
</reference>
<dbReference type="Proteomes" id="UP001359485">
    <property type="component" value="Unassembled WGS sequence"/>
</dbReference>
<accession>A0ABR1B1E7</accession>
<feature type="region of interest" description="Disordered" evidence="1">
    <location>
        <begin position="83"/>
        <end position="125"/>
    </location>
</feature>
<evidence type="ECO:0000313" key="3">
    <source>
        <dbReference type="Proteomes" id="UP001359485"/>
    </source>
</evidence>
<sequence>MTEYNYWTETREKNERGLGIKENRMLLFRDLSKGKNTVRLEGKSGVSHGRKRGTDRAGEKERMARREEPLGLEILSFCPGKIKKKERKAKENNRQEKKGKVDLRRLIELGHPTEENLENKQKTRD</sequence>
<gene>
    <name evidence="2" type="ORF">RUM44_003942</name>
</gene>
<keyword evidence="3" id="KW-1185">Reference proteome</keyword>
<name>A0ABR1B1E7_POLSC</name>
<feature type="compositionally biased region" description="Basic and acidic residues" evidence="1">
    <location>
        <begin position="52"/>
        <end position="68"/>
    </location>
</feature>
<dbReference type="EMBL" id="JAWJWF010000004">
    <property type="protein sequence ID" value="KAK6633340.1"/>
    <property type="molecule type" value="Genomic_DNA"/>
</dbReference>
<evidence type="ECO:0000256" key="1">
    <source>
        <dbReference type="SAM" id="MobiDB-lite"/>
    </source>
</evidence>
<feature type="compositionally biased region" description="Basic and acidic residues" evidence="1">
    <location>
        <begin position="88"/>
        <end position="125"/>
    </location>
</feature>
<comment type="caution">
    <text evidence="2">The sequence shown here is derived from an EMBL/GenBank/DDBJ whole genome shotgun (WGS) entry which is preliminary data.</text>
</comment>
<feature type="region of interest" description="Disordered" evidence="1">
    <location>
        <begin position="40"/>
        <end position="68"/>
    </location>
</feature>